<feature type="transmembrane region" description="Helical" evidence="6">
    <location>
        <begin position="472"/>
        <end position="495"/>
    </location>
</feature>
<proteinExistence type="predicted"/>
<feature type="transmembrane region" description="Helical" evidence="6">
    <location>
        <begin position="20"/>
        <end position="39"/>
    </location>
</feature>
<dbReference type="PANTHER" id="PTHR43702">
    <property type="entry name" value="L-FUCOSE-PROTON SYMPORTER"/>
    <property type="match status" value="1"/>
</dbReference>
<dbReference type="RefSeq" id="WP_012374243.1">
    <property type="nucleotide sequence ID" value="NC_010571.1"/>
</dbReference>
<keyword evidence="4 6" id="KW-1133">Transmembrane helix</keyword>
<dbReference type="InterPro" id="IPR050375">
    <property type="entry name" value="MFS_TsgA-like"/>
</dbReference>
<keyword evidence="2" id="KW-1003">Cell membrane</keyword>
<reference evidence="7 8" key="1">
    <citation type="journal article" date="2011" name="J. Bacteriol.">
        <title>Genome sequence of the verrucomicrobium Opitutus terrae PB90-1, an abundant inhabitant of rice paddy soil ecosystems.</title>
        <authorList>
            <person name="van Passel M.W."/>
            <person name="Kant R."/>
            <person name="Palva A."/>
            <person name="Copeland A."/>
            <person name="Lucas S."/>
            <person name="Lapidus A."/>
            <person name="Glavina del Rio T."/>
            <person name="Pitluck S."/>
            <person name="Goltsman E."/>
            <person name="Clum A."/>
            <person name="Sun H."/>
            <person name="Schmutz J."/>
            <person name="Larimer F.W."/>
            <person name="Land M.L."/>
            <person name="Hauser L."/>
            <person name="Kyrpides N."/>
            <person name="Mikhailova N."/>
            <person name="Richardson P.P."/>
            <person name="Janssen P.H."/>
            <person name="de Vos W.M."/>
            <person name="Smidt H."/>
        </authorList>
    </citation>
    <scope>NUCLEOTIDE SEQUENCE [LARGE SCALE GENOMIC DNA]</scope>
    <source>
        <strain evidence="8">DSM 11246 / JCM 15787 / PB90-1</strain>
    </source>
</reference>
<feature type="transmembrane region" description="Helical" evidence="6">
    <location>
        <begin position="234"/>
        <end position="258"/>
    </location>
</feature>
<feature type="transmembrane region" description="Helical" evidence="6">
    <location>
        <begin position="364"/>
        <end position="384"/>
    </location>
</feature>
<feature type="transmembrane region" description="Helical" evidence="6">
    <location>
        <begin position="391"/>
        <end position="410"/>
    </location>
</feature>
<feature type="transmembrane region" description="Helical" evidence="6">
    <location>
        <begin position="86"/>
        <end position="103"/>
    </location>
</feature>
<dbReference type="eggNOG" id="COG0738">
    <property type="taxonomic scope" value="Bacteria"/>
</dbReference>
<feature type="transmembrane region" description="Helical" evidence="6">
    <location>
        <begin position="149"/>
        <end position="173"/>
    </location>
</feature>
<dbReference type="GO" id="GO:0022857">
    <property type="term" value="F:transmembrane transporter activity"/>
    <property type="evidence" value="ECO:0007669"/>
    <property type="project" value="InterPro"/>
</dbReference>
<feature type="transmembrane region" description="Helical" evidence="6">
    <location>
        <begin position="185"/>
        <end position="204"/>
    </location>
</feature>
<evidence type="ECO:0000256" key="5">
    <source>
        <dbReference type="ARBA" id="ARBA00023136"/>
    </source>
</evidence>
<keyword evidence="5 6" id="KW-0472">Membrane</keyword>
<dbReference type="Pfam" id="PF07690">
    <property type="entry name" value="MFS_1"/>
    <property type="match status" value="1"/>
</dbReference>
<dbReference type="STRING" id="452637.Oter_1420"/>
<dbReference type="OrthoDB" id="9795150at2"/>
<sequence>MTTPKSRGVFQSPDGRSYAAAFFLVATLFMLWAVLNSMIDTMDKHFQNLLGLSKAQSAWVQFAHYFGYTLMALPAGLITRKIGYKGGIIFGLLLVSLGGFWFVPATYIAQFWGFLLGVCFVAMGLTVLETVANPYTTVLGPQEKATFRINLAQSFNGFGWIMGPVIASKFFYATTGGAEAASKTLYIPYLIIAIFVLGLVVLFWRAKLPEIKVEDEYHTDEPVRTGEVIAHPGLAFTLMLAGAGVLVFSVYAILTYVMMIEIRGWFYLTPLVIIAVWLWRISRRLTTHSIWGHPHFSGATISQFAYVAAQAGIFSFFINYMTEIPTVTDGLRQSGFVNWILGGSDGVGQLEGLWRLTDSGASRLLSVGFFLFFIGRVIGAAILSKASAHRVLGLYAAINAVLCALVVMKIPQFSVMAVFGTFFFMSLMFPTIFSLGIHGLGSDSKKKASAFIVMSITGGALMPKLMGRLGDVYDMSIAFLMPLGCFAVIALYGFFWSKLSGTNGSTAVAPHRHG</sequence>
<dbReference type="PANTHER" id="PTHR43702:SF3">
    <property type="entry name" value="PROTEIN TSGA"/>
    <property type="match status" value="1"/>
</dbReference>
<evidence type="ECO:0000313" key="8">
    <source>
        <dbReference type="Proteomes" id="UP000007013"/>
    </source>
</evidence>
<dbReference type="InterPro" id="IPR011701">
    <property type="entry name" value="MFS"/>
</dbReference>
<keyword evidence="8" id="KW-1185">Reference proteome</keyword>
<dbReference type="InterPro" id="IPR036259">
    <property type="entry name" value="MFS_trans_sf"/>
</dbReference>
<gene>
    <name evidence="7" type="ordered locus">Oter_1420</name>
</gene>
<evidence type="ECO:0000256" key="6">
    <source>
        <dbReference type="SAM" id="Phobius"/>
    </source>
</evidence>
<dbReference type="EMBL" id="CP001032">
    <property type="protein sequence ID" value="ACB74705.1"/>
    <property type="molecule type" value="Genomic_DNA"/>
</dbReference>
<keyword evidence="3 6" id="KW-0812">Transmembrane</keyword>
<organism evidence="7 8">
    <name type="scientific">Opitutus terrae (strain DSM 11246 / JCM 15787 / PB90-1)</name>
    <dbReference type="NCBI Taxonomy" id="452637"/>
    <lineage>
        <taxon>Bacteria</taxon>
        <taxon>Pseudomonadati</taxon>
        <taxon>Verrucomicrobiota</taxon>
        <taxon>Opitutia</taxon>
        <taxon>Opitutales</taxon>
        <taxon>Opitutaceae</taxon>
        <taxon>Opitutus</taxon>
    </lineage>
</organism>
<dbReference type="SUPFAM" id="SSF103473">
    <property type="entry name" value="MFS general substrate transporter"/>
    <property type="match status" value="1"/>
</dbReference>
<feature type="transmembrane region" description="Helical" evidence="6">
    <location>
        <begin position="264"/>
        <end position="282"/>
    </location>
</feature>
<feature type="transmembrane region" description="Helical" evidence="6">
    <location>
        <begin position="59"/>
        <end position="79"/>
    </location>
</feature>
<dbReference type="HOGENOM" id="CLU_028452_0_1_0"/>
<dbReference type="Proteomes" id="UP000007013">
    <property type="component" value="Chromosome"/>
</dbReference>
<accession>B1ZS29</accession>
<dbReference type="KEGG" id="ote:Oter_1420"/>
<comment type="subcellular location">
    <subcellularLocation>
        <location evidence="1">Cell inner membrane</location>
        <topology evidence="1">Multi-pass membrane protein</topology>
    </subcellularLocation>
</comment>
<protein>
    <submittedName>
        <fullName evidence="7">Major facilitator superfamily MFS_1</fullName>
    </submittedName>
</protein>
<dbReference type="Gene3D" id="1.20.1250.20">
    <property type="entry name" value="MFS general substrate transporter like domains"/>
    <property type="match status" value="2"/>
</dbReference>
<evidence type="ECO:0000313" key="7">
    <source>
        <dbReference type="EMBL" id="ACB74705.1"/>
    </source>
</evidence>
<evidence type="ECO:0000256" key="1">
    <source>
        <dbReference type="ARBA" id="ARBA00004429"/>
    </source>
</evidence>
<evidence type="ECO:0000256" key="4">
    <source>
        <dbReference type="ARBA" id="ARBA00022989"/>
    </source>
</evidence>
<feature type="transmembrane region" description="Helical" evidence="6">
    <location>
        <begin position="303"/>
        <end position="322"/>
    </location>
</feature>
<name>B1ZS29_OPITP</name>
<dbReference type="GO" id="GO:0005886">
    <property type="term" value="C:plasma membrane"/>
    <property type="evidence" value="ECO:0007669"/>
    <property type="project" value="UniProtKB-SubCell"/>
</dbReference>
<evidence type="ECO:0000256" key="3">
    <source>
        <dbReference type="ARBA" id="ARBA00022692"/>
    </source>
</evidence>
<dbReference type="AlphaFoldDB" id="B1ZS29"/>
<feature type="transmembrane region" description="Helical" evidence="6">
    <location>
        <begin position="416"/>
        <end position="436"/>
    </location>
</feature>
<evidence type="ECO:0000256" key="2">
    <source>
        <dbReference type="ARBA" id="ARBA00022475"/>
    </source>
</evidence>